<comment type="caution">
    <text evidence="5">Lacks conserved residue(s) required for the propagation of feature annotation.</text>
</comment>
<dbReference type="SUPFAM" id="SSF56204">
    <property type="entry name" value="Hect, E3 ligase catalytic domain"/>
    <property type="match status" value="1"/>
</dbReference>
<feature type="domain" description="HECT" evidence="6">
    <location>
        <begin position="60"/>
        <end position="236"/>
    </location>
</feature>
<evidence type="ECO:0000256" key="2">
    <source>
        <dbReference type="ARBA" id="ARBA00012485"/>
    </source>
</evidence>
<dbReference type="SMART" id="SM00119">
    <property type="entry name" value="HECTc"/>
    <property type="match status" value="1"/>
</dbReference>
<dbReference type="InterPro" id="IPR000569">
    <property type="entry name" value="HECT_dom"/>
</dbReference>
<dbReference type="InterPro" id="IPR035983">
    <property type="entry name" value="Hect_E3_ubiquitin_ligase"/>
</dbReference>
<dbReference type="Gene3D" id="3.90.1750.10">
    <property type="entry name" value="Hect, E3 ligase catalytic domains"/>
    <property type="match status" value="1"/>
</dbReference>
<keyword evidence="8" id="KW-1185">Reference proteome</keyword>
<accession>A0A0M0K904</accession>
<dbReference type="OrthoDB" id="8068875at2759"/>
<evidence type="ECO:0000256" key="5">
    <source>
        <dbReference type="PROSITE-ProRule" id="PRU00104"/>
    </source>
</evidence>
<evidence type="ECO:0000259" key="6">
    <source>
        <dbReference type="PROSITE" id="PS50237"/>
    </source>
</evidence>
<dbReference type="GO" id="GO:0061630">
    <property type="term" value="F:ubiquitin protein ligase activity"/>
    <property type="evidence" value="ECO:0007669"/>
    <property type="project" value="UniProtKB-EC"/>
</dbReference>
<dbReference type="GO" id="GO:0006511">
    <property type="term" value="P:ubiquitin-dependent protein catabolic process"/>
    <property type="evidence" value="ECO:0007669"/>
    <property type="project" value="TreeGrafter"/>
</dbReference>
<gene>
    <name evidence="7" type="ORF">Ctob_010725</name>
</gene>
<organism evidence="7 8">
    <name type="scientific">Chrysochromulina tobinii</name>
    <dbReference type="NCBI Taxonomy" id="1460289"/>
    <lineage>
        <taxon>Eukaryota</taxon>
        <taxon>Haptista</taxon>
        <taxon>Haptophyta</taxon>
        <taxon>Prymnesiophyceae</taxon>
        <taxon>Prymnesiales</taxon>
        <taxon>Chrysochromulinaceae</taxon>
        <taxon>Chrysochromulina</taxon>
    </lineage>
</organism>
<sequence length="240" mass="26768">MPYTIPFDSRLRVLRRWLNDDREEREGMMLMGQLPFMITVRREHLLRDAHVALRGLGPQLRSPLRVRFLDSFGAEEAGLGVGVAKEFLVDVLKAGFDPAFGLFASTPDGLIYPNPAAKLRVEDAMSLYETLGAILAKALYEGILVELPLARFFVARLLGRTNTIADMPDFDRSLFESLMFLKRFEGSAADFEALTLAFAIEQYSDETLPATARRQVPLKANGASISVNKSNCTEYVADCI</sequence>
<dbReference type="GO" id="GO:0000209">
    <property type="term" value="P:protein polyubiquitination"/>
    <property type="evidence" value="ECO:0007669"/>
    <property type="project" value="InterPro"/>
</dbReference>
<evidence type="ECO:0000313" key="8">
    <source>
        <dbReference type="Proteomes" id="UP000037460"/>
    </source>
</evidence>
<keyword evidence="7" id="KW-0436">Ligase</keyword>
<protein>
    <recommendedName>
        <fullName evidence="2">HECT-type E3 ubiquitin transferase</fullName>
        <ecNumber evidence="2">2.3.2.26</ecNumber>
    </recommendedName>
</protein>
<dbReference type="PROSITE" id="PS50237">
    <property type="entry name" value="HECT"/>
    <property type="match status" value="1"/>
</dbReference>
<keyword evidence="3" id="KW-0808">Transferase</keyword>
<dbReference type="Proteomes" id="UP000037460">
    <property type="component" value="Unassembled WGS sequence"/>
</dbReference>
<evidence type="ECO:0000256" key="3">
    <source>
        <dbReference type="ARBA" id="ARBA00022679"/>
    </source>
</evidence>
<dbReference type="Gene3D" id="3.30.2160.10">
    <property type="entry name" value="Hect, E3 ligase catalytic domain"/>
    <property type="match status" value="1"/>
</dbReference>
<keyword evidence="4 5" id="KW-0833">Ubl conjugation pathway</keyword>
<dbReference type="PANTHER" id="PTHR45700:SF2">
    <property type="entry name" value="UBIQUITIN-PROTEIN LIGASE E3C"/>
    <property type="match status" value="1"/>
</dbReference>
<dbReference type="EC" id="2.3.2.26" evidence="2"/>
<evidence type="ECO:0000313" key="7">
    <source>
        <dbReference type="EMBL" id="KOO35062.1"/>
    </source>
</evidence>
<evidence type="ECO:0000256" key="1">
    <source>
        <dbReference type="ARBA" id="ARBA00000885"/>
    </source>
</evidence>
<reference evidence="8" key="1">
    <citation type="journal article" date="2015" name="PLoS Genet.">
        <title>Genome Sequence and Transcriptome Analyses of Chrysochromulina tobin: Metabolic Tools for Enhanced Algal Fitness in the Prominent Order Prymnesiales (Haptophyceae).</title>
        <authorList>
            <person name="Hovde B.T."/>
            <person name="Deodato C.R."/>
            <person name="Hunsperger H.M."/>
            <person name="Ryken S.A."/>
            <person name="Yost W."/>
            <person name="Jha R.K."/>
            <person name="Patterson J."/>
            <person name="Monnat R.J. Jr."/>
            <person name="Barlow S.B."/>
            <person name="Starkenburg S.R."/>
            <person name="Cattolico R.A."/>
        </authorList>
    </citation>
    <scope>NUCLEOTIDE SEQUENCE</scope>
    <source>
        <strain evidence="8">CCMP291</strain>
    </source>
</reference>
<proteinExistence type="predicted"/>
<comment type="catalytic activity">
    <reaction evidence="1">
        <text>S-ubiquitinyl-[E2 ubiquitin-conjugating enzyme]-L-cysteine + [acceptor protein]-L-lysine = [E2 ubiquitin-conjugating enzyme]-L-cysteine + N(6)-ubiquitinyl-[acceptor protein]-L-lysine.</text>
        <dbReference type="EC" id="2.3.2.26"/>
    </reaction>
</comment>
<dbReference type="PANTHER" id="PTHR45700">
    <property type="entry name" value="UBIQUITIN-PROTEIN LIGASE E3C"/>
    <property type="match status" value="1"/>
</dbReference>
<evidence type="ECO:0000256" key="4">
    <source>
        <dbReference type="ARBA" id="ARBA00022786"/>
    </source>
</evidence>
<dbReference type="AlphaFoldDB" id="A0A0M0K904"/>
<dbReference type="InterPro" id="IPR044611">
    <property type="entry name" value="E3A/B/C-like"/>
</dbReference>
<dbReference type="Pfam" id="PF00632">
    <property type="entry name" value="HECT"/>
    <property type="match status" value="1"/>
</dbReference>
<dbReference type="EMBL" id="JWZX01000998">
    <property type="protein sequence ID" value="KOO35062.1"/>
    <property type="molecule type" value="Genomic_DNA"/>
</dbReference>
<comment type="caution">
    <text evidence="7">The sequence shown here is derived from an EMBL/GenBank/DDBJ whole genome shotgun (WGS) entry which is preliminary data.</text>
</comment>
<dbReference type="GO" id="GO:0016874">
    <property type="term" value="F:ligase activity"/>
    <property type="evidence" value="ECO:0007669"/>
    <property type="project" value="UniProtKB-KW"/>
</dbReference>
<name>A0A0M0K904_9EUKA</name>